<evidence type="ECO:0000259" key="3">
    <source>
        <dbReference type="Pfam" id="PF10017"/>
    </source>
</evidence>
<keyword evidence="2 4" id="KW-0808">Transferase</keyword>
<dbReference type="PANTHER" id="PTHR43397">
    <property type="entry name" value="ERGOTHIONEINE BIOSYNTHESIS PROTEIN 1"/>
    <property type="match status" value="1"/>
</dbReference>
<accession>A0A4U0H5N6</accession>
<reference evidence="4 5" key="1">
    <citation type="submission" date="2019-04" db="EMBL/GenBank/DDBJ databases">
        <title>Sphingobacterium olei sp. nov., isolated from oil-contaminated soil.</title>
        <authorList>
            <person name="Liu B."/>
        </authorList>
    </citation>
    <scope>NUCLEOTIDE SEQUENCE [LARGE SCALE GENOMIC DNA]</scope>
    <source>
        <strain evidence="4 5">Y3L14</strain>
    </source>
</reference>
<dbReference type="RefSeq" id="WP_136820409.1">
    <property type="nucleotide sequence ID" value="NZ_BMJX01000002.1"/>
</dbReference>
<evidence type="ECO:0000256" key="1">
    <source>
        <dbReference type="ARBA" id="ARBA00022603"/>
    </source>
</evidence>
<dbReference type="GO" id="GO:0008168">
    <property type="term" value="F:methyltransferase activity"/>
    <property type="evidence" value="ECO:0007669"/>
    <property type="project" value="UniProtKB-KW"/>
</dbReference>
<dbReference type="EMBL" id="SUKA01000002">
    <property type="protein sequence ID" value="TJY67061.1"/>
    <property type="molecule type" value="Genomic_DNA"/>
</dbReference>
<sequence length="330" mass="37623">MELNPYTKSIYIEIGDTAQEKFNREVIDGLRSKPKRLPSKYFYDSYGDQLFQRIMAMPEYYLTGCELDIFSNKTTELATILTMGDEPFDLIELGAGDAMKSSYLLKHLVTNGVDFTYMPIDISGNILSVLNDKLKVDIPQLDIVGLEGEYFDMLEKAASLSSRRKVVLFLGSNIGNMELEEAYDFCDELYRKLSSGDVLLIGFDLKKNPHTILDAYNDKTGITATFNLNLLTRVNRELGGDFNVKQFQHYQTYDPISGACRSYLISLLNQDVTVGDYTISFTENEFIYMEISQKFSEMDIKQLAGKSGFDIIGEITDSKNWFVDAIWRVR</sequence>
<organism evidence="4 5">
    <name type="scientific">Sphingobacterium alkalisoli</name>
    <dbReference type="NCBI Taxonomy" id="1874115"/>
    <lineage>
        <taxon>Bacteria</taxon>
        <taxon>Pseudomonadati</taxon>
        <taxon>Bacteroidota</taxon>
        <taxon>Sphingobacteriia</taxon>
        <taxon>Sphingobacteriales</taxon>
        <taxon>Sphingobacteriaceae</taxon>
        <taxon>Sphingobacterium</taxon>
    </lineage>
</organism>
<dbReference type="InterPro" id="IPR029063">
    <property type="entry name" value="SAM-dependent_MTases_sf"/>
</dbReference>
<dbReference type="Gene3D" id="3.40.50.150">
    <property type="entry name" value="Vaccinia Virus protein VP39"/>
    <property type="match status" value="1"/>
</dbReference>
<dbReference type="Pfam" id="PF10017">
    <property type="entry name" value="Methyltransf_33"/>
    <property type="match status" value="1"/>
</dbReference>
<evidence type="ECO:0000256" key="2">
    <source>
        <dbReference type="ARBA" id="ARBA00022679"/>
    </source>
</evidence>
<dbReference type="InterPro" id="IPR017804">
    <property type="entry name" value="MeTrfase_EgtD-like"/>
</dbReference>
<feature type="domain" description="Histidine-specific methyltransferase SAM-dependent" evidence="3">
    <location>
        <begin position="23"/>
        <end position="328"/>
    </location>
</feature>
<dbReference type="GO" id="GO:0032259">
    <property type="term" value="P:methylation"/>
    <property type="evidence" value="ECO:0007669"/>
    <property type="project" value="UniProtKB-KW"/>
</dbReference>
<dbReference type="OrthoDB" id="5289726at2"/>
<evidence type="ECO:0000313" key="4">
    <source>
        <dbReference type="EMBL" id="TJY67061.1"/>
    </source>
</evidence>
<proteinExistence type="predicted"/>
<dbReference type="PANTHER" id="PTHR43397:SF1">
    <property type="entry name" value="ERGOTHIONEINE BIOSYNTHESIS PROTEIN 1"/>
    <property type="match status" value="1"/>
</dbReference>
<keyword evidence="5" id="KW-1185">Reference proteome</keyword>
<dbReference type="AlphaFoldDB" id="A0A4U0H5N6"/>
<comment type="caution">
    <text evidence="4">The sequence shown here is derived from an EMBL/GenBank/DDBJ whole genome shotgun (WGS) entry which is preliminary data.</text>
</comment>
<dbReference type="PIRSF" id="PIRSF018005">
    <property type="entry name" value="UCP018005"/>
    <property type="match status" value="1"/>
</dbReference>
<keyword evidence="1 4" id="KW-0489">Methyltransferase</keyword>
<dbReference type="InterPro" id="IPR051128">
    <property type="entry name" value="EgtD_Methyltrsf_superfamily"/>
</dbReference>
<name>A0A4U0H5N6_9SPHI</name>
<dbReference type="InterPro" id="IPR019257">
    <property type="entry name" value="MeTrfase_dom"/>
</dbReference>
<dbReference type="Proteomes" id="UP000309872">
    <property type="component" value="Unassembled WGS sequence"/>
</dbReference>
<gene>
    <name evidence="4" type="ORF">FAZ19_09215</name>
</gene>
<evidence type="ECO:0000313" key="5">
    <source>
        <dbReference type="Proteomes" id="UP000309872"/>
    </source>
</evidence>
<protein>
    <submittedName>
        <fullName evidence="4">L-histidine N(Alpha)-methyltransferase</fullName>
    </submittedName>
</protein>